<reference evidence="2" key="2">
    <citation type="journal article" date="2020" name="Nat. Commun.">
        <title>Large-scale genome sequencing of mycorrhizal fungi provides insights into the early evolution of symbiotic traits.</title>
        <authorList>
            <person name="Miyauchi S."/>
            <person name="Kiss E."/>
            <person name="Kuo A."/>
            <person name="Drula E."/>
            <person name="Kohler A."/>
            <person name="Sanchez-Garcia M."/>
            <person name="Morin E."/>
            <person name="Andreopoulos B."/>
            <person name="Barry K.W."/>
            <person name="Bonito G."/>
            <person name="Buee M."/>
            <person name="Carver A."/>
            <person name="Chen C."/>
            <person name="Cichocki N."/>
            <person name="Clum A."/>
            <person name="Culley D."/>
            <person name="Crous P.W."/>
            <person name="Fauchery L."/>
            <person name="Girlanda M."/>
            <person name="Hayes R.D."/>
            <person name="Keri Z."/>
            <person name="LaButti K."/>
            <person name="Lipzen A."/>
            <person name="Lombard V."/>
            <person name="Magnuson J."/>
            <person name="Maillard F."/>
            <person name="Murat C."/>
            <person name="Nolan M."/>
            <person name="Ohm R.A."/>
            <person name="Pangilinan J."/>
            <person name="Pereira M.F."/>
            <person name="Perotto S."/>
            <person name="Peter M."/>
            <person name="Pfister S."/>
            <person name="Riley R."/>
            <person name="Sitrit Y."/>
            <person name="Stielow J.B."/>
            <person name="Szollosi G."/>
            <person name="Zifcakova L."/>
            <person name="Stursova M."/>
            <person name="Spatafora J.W."/>
            <person name="Tedersoo L."/>
            <person name="Vaario L.M."/>
            <person name="Yamada A."/>
            <person name="Yan M."/>
            <person name="Wang P."/>
            <person name="Xu J."/>
            <person name="Bruns T."/>
            <person name="Baldrian P."/>
            <person name="Vilgalys R."/>
            <person name="Dunand C."/>
            <person name="Henrissat B."/>
            <person name="Grigoriev I.V."/>
            <person name="Hibbett D."/>
            <person name="Nagy L.G."/>
            <person name="Martin F.M."/>
        </authorList>
    </citation>
    <scope>NUCLEOTIDE SEQUENCE</scope>
    <source>
        <strain evidence="2">Prilba</strain>
    </source>
</reference>
<dbReference type="InterPro" id="IPR022692">
    <property type="entry name" value="Gemini_AL1_REP_central"/>
</dbReference>
<evidence type="ECO:0000259" key="1">
    <source>
        <dbReference type="Pfam" id="PF08283"/>
    </source>
</evidence>
<protein>
    <recommendedName>
        <fullName evidence="1">Geminivirus AL1 replication-associated protein central domain-containing protein</fullName>
    </recommendedName>
</protein>
<dbReference type="Pfam" id="PF08283">
    <property type="entry name" value="Gemini_AL1_M"/>
    <property type="match status" value="1"/>
</dbReference>
<comment type="caution">
    <text evidence="2">The sequence shown here is derived from an EMBL/GenBank/DDBJ whole genome shotgun (WGS) entry which is preliminary data.</text>
</comment>
<dbReference type="AlphaFoldDB" id="A0A9P5JTI9"/>
<dbReference type="Proteomes" id="UP000759537">
    <property type="component" value="Unassembled WGS sequence"/>
</dbReference>
<proteinExistence type="predicted"/>
<dbReference type="OrthoDB" id="2977716at2759"/>
<organism evidence="2 3">
    <name type="scientific">Russula ochroleuca</name>
    <dbReference type="NCBI Taxonomy" id="152965"/>
    <lineage>
        <taxon>Eukaryota</taxon>
        <taxon>Fungi</taxon>
        <taxon>Dikarya</taxon>
        <taxon>Basidiomycota</taxon>
        <taxon>Agaricomycotina</taxon>
        <taxon>Agaricomycetes</taxon>
        <taxon>Russulales</taxon>
        <taxon>Russulaceae</taxon>
        <taxon>Russula</taxon>
    </lineage>
</organism>
<gene>
    <name evidence="2" type="ORF">DFH94DRAFT_687222</name>
</gene>
<keyword evidence="3" id="KW-1185">Reference proteome</keyword>
<name>A0A9P5JTI9_9AGAM</name>
<feature type="domain" description="Geminivirus AL1 replication-associated protein central" evidence="1">
    <location>
        <begin position="199"/>
        <end position="296"/>
    </location>
</feature>
<reference evidence="2" key="1">
    <citation type="submission" date="2019-10" db="EMBL/GenBank/DDBJ databases">
        <authorList>
            <consortium name="DOE Joint Genome Institute"/>
            <person name="Kuo A."/>
            <person name="Miyauchi S."/>
            <person name="Kiss E."/>
            <person name="Drula E."/>
            <person name="Kohler A."/>
            <person name="Sanchez-Garcia M."/>
            <person name="Andreopoulos B."/>
            <person name="Barry K.W."/>
            <person name="Bonito G."/>
            <person name="Buee M."/>
            <person name="Carver A."/>
            <person name="Chen C."/>
            <person name="Cichocki N."/>
            <person name="Clum A."/>
            <person name="Culley D."/>
            <person name="Crous P.W."/>
            <person name="Fauchery L."/>
            <person name="Girlanda M."/>
            <person name="Hayes R."/>
            <person name="Keri Z."/>
            <person name="LaButti K."/>
            <person name="Lipzen A."/>
            <person name="Lombard V."/>
            <person name="Magnuson J."/>
            <person name="Maillard F."/>
            <person name="Morin E."/>
            <person name="Murat C."/>
            <person name="Nolan M."/>
            <person name="Ohm R."/>
            <person name="Pangilinan J."/>
            <person name="Pereira M."/>
            <person name="Perotto S."/>
            <person name="Peter M."/>
            <person name="Riley R."/>
            <person name="Sitrit Y."/>
            <person name="Stielow B."/>
            <person name="Szollosi G."/>
            <person name="Zifcakova L."/>
            <person name="Stursova M."/>
            <person name="Spatafora J.W."/>
            <person name="Tedersoo L."/>
            <person name="Vaario L.-M."/>
            <person name="Yamada A."/>
            <person name="Yan M."/>
            <person name="Wang P."/>
            <person name="Xu J."/>
            <person name="Bruns T."/>
            <person name="Baldrian P."/>
            <person name="Vilgalys R."/>
            <person name="Henrissat B."/>
            <person name="Grigoriev I.V."/>
            <person name="Hibbett D."/>
            <person name="Nagy L.G."/>
            <person name="Martin F.M."/>
        </authorList>
    </citation>
    <scope>NUCLEOTIDE SEQUENCE</scope>
    <source>
        <strain evidence="2">Prilba</strain>
    </source>
</reference>
<dbReference type="Gene3D" id="3.40.50.300">
    <property type="entry name" value="P-loop containing nucleotide triphosphate hydrolases"/>
    <property type="match status" value="1"/>
</dbReference>
<evidence type="ECO:0000313" key="3">
    <source>
        <dbReference type="Proteomes" id="UP000759537"/>
    </source>
</evidence>
<sequence>MSDSSTTLFMPSPSPPGAHPFIYINSQGEESLGLSSDDITLSQERAMVAGWRSNDLTKVEYHTPTPVGTPYNSSNAGSPAPLPLSQNVFNRSASVISWAPSSRASSVGPIRTQRDIRADDANLDHLTQVNGRGSNFRFHSKTFFLTWSQIGDKPNSALEDKMASFGNDIKKTGENRYLKKEGYNTFGPWEGPTSTQKVKSAQKEAWAEALNAPNRDEYIQRIKEADPKTYIVWNENITKYADKTWPTPKEDFTPEYTEFFRVPQEMKDWVNTELPKKNRPKCLVIWGPSRTGKSSWARSLGHHTYLNNSWDITQIDETSNYIVVDDMPFSDPHHFKNWQPFLGSQLQFTVTDKYTRKKPIRWGKPCIYLNNQDPLEANLPDWQKQWLQANCIFVNLDHRLYSPEAMLPPLFAPRPIHPLLALAQEENEPGPSRVVDKGKGKGREGLMAGVNCYLSEGKLFYEDGSSWGPRDGYTTAE</sequence>
<dbReference type="EMBL" id="WHVB01000220">
    <property type="protein sequence ID" value="KAF8459967.1"/>
    <property type="molecule type" value="Genomic_DNA"/>
</dbReference>
<dbReference type="GO" id="GO:0016888">
    <property type="term" value="F:DNA endonuclease activity, producing 5'-phosphomonoesters"/>
    <property type="evidence" value="ECO:0007669"/>
    <property type="project" value="InterPro"/>
</dbReference>
<evidence type="ECO:0000313" key="2">
    <source>
        <dbReference type="EMBL" id="KAF8459967.1"/>
    </source>
</evidence>
<dbReference type="SUPFAM" id="SSF52540">
    <property type="entry name" value="P-loop containing nucleoside triphosphate hydrolases"/>
    <property type="match status" value="1"/>
</dbReference>
<accession>A0A9P5JTI9</accession>
<dbReference type="InterPro" id="IPR027417">
    <property type="entry name" value="P-loop_NTPase"/>
</dbReference>